<dbReference type="GO" id="GO:0044732">
    <property type="term" value="C:mitotic spindle pole body"/>
    <property type="evidence" value="ECO:0007669"/>
    <property type="project" value="TreeGrafter"/>
</dbReference>
<keyword evidence="15" id="KW-0131">Cell cycle</keyword>
<keyword evidence="9" id="KW-0493">Microtubule</keyword>
<evidence type="ECO:0000256" key="12">
    <source>
        <dbReference type="ARBA" id="ARBA00022838"/>
    </source>
</evidence>
<dbReference type="GO" id="GO:0008608">
    <property type="term" value="P:attachment of spindle microtubules to kinetochore"/>
    <property type="evidence" value="ECO:0007669"/>
    <property type="project" value="InterPro"/>
</dbReference>
<dbReference type="AlphaFoldDB" id="A0A6A6U4L4"/>
<comment type="subcellular location">
    <subcellularLocation>
        <location evidence="3">Chromosome</location>
        <location evidence="3">Centromere</location>
        <location evidence="3">Kinetochore</location>
    </subcellularLocation>
    <subcellularLocation>
        <location evidence="2">Cytoplasm</location>
        <location evidence="2">Cytoskeleton</location>
        <location evidence="2">Spindle</location>
    </subcellularLocation>
    <subcellularLocation>
        <location evidence="1">Nucleus</location>
    </subcellularLocation>
</comment>
<dbReference type="GO" id="GO:0042729">
    <property type="term" value="C:DASH complex"/>
    <property type="evidence" value="ECO:0007669"/>
    <property type="project" value="InterPro"/>
</dbReference>
<reference evidence="18" key="1">
    <citation type="journal article" date="2020" name="Stud. Mycol.">
        <title>101 Dothideomycetes genomes: a test case for predicting lifestyles and emergence of pathogens.</title>
        <authorList>
            <person name="Haridas S."/>
            <person name="Albert R."/>
            <person name="Binder M."/>
            <person name="Bloem J."/>
            <person name="Labutti K."/>
            <person name="Salamov A."/>
            <person name="Andreopoulos B."/>
            <person name="Baker S."/>
            <person name="Barry K."/>
            <person name="Bills G."/>
            <person name="Bluhm B."/>
            <person name="Cannon C."/>
            <person name="Castanera R."/>
            <person name="Culley D."/>
            <person name="Daum C."/>
            <person name="Ezra D."/>
            <person name="Gonzalez J."/>
            <person name="Henrissat B."/>
            <person name="Kuo A."/>
            <person name="Liang C."/>
            <person name="Lipzen A."/>
            <person name="Lutzoni F."/>
            <person name="Magnuson J."/>
            <person name="Mondo S."/>
            <person name="Nolan M."/>
            <person name="Ohm R."/>
            <person name="Pangilinan J."/>
            <person name="Park H.-J."/>
            <person name="Ramirez L."/>
            <person name="Alfaro M."/>
            <person name="Sun H."/>
            <person name="Tritt A."/>
            <person name="Yoshinaga Y."/>
            <person name="Zwiers L.-H."/>
            <person name="Turgeon B."/>
            <person name="Goodwin S."/>
            <person name="Spatafora J."/>
            <person name="Crous P."/>
            <person name="Grigoriev I."/>
        </authorList>
    </citation>
    <scope>NUCLEOTIDE SEQUENCE</scope>
    <source>
        <strain evidence="18">CBS 115976</strain>
    </source>
</reference>
<dbReference type="InterPro" id="IPR013964">
    <property type="entry name" value="DASH_Ask1"/>
</dbReference>
<keyword evidence="19" id="KW-1185">Reference proteome</keyword>
<feature type="region of interest" description="Disordered" evidence="17">
    <location>
        <begin position="405"/>
        <end position="431"/>
    </location>
</feature>
<feature type="region of interest" description="Disordered" evidence="17">
    <location>
        <begin position="98"/>
        <end position="137"/>
    </location>
</feature>
<keyword evidence="11" id="KW-0159">Chromosome partition</keyword>
<keyword evidence="12" id="KW-0995">Kinetochore</keyword>
<keyword evidence="14" id="KW-0539">Nucleus</keyword>
<evidence type="ECO:0000256" key="13">
    <source>
        <dbReference type="ARBA" id="ARBA00023212"/>
    </source>
</evidence>
<dbReference type="PANTHER" id="PTHR28200">
    <property type="entry name" value="DASH COMPLEX SUBUNIT ASK1"/>
    <property type="match status" value="1"/>
</dbReference>
<keyword evidence="7" id="KW-0963">Cytoplasm</keyword>
<protein>
    <recommendedName>
        <fullName evidence="5">DASH complex subunit ASK1</fullName>
    </recommendedName>
</protein>
<evidence type="ECO:0000313" key="19">
    <source>
        <dbReference type="Proteomes" id="UP000799302"/>
    </source>
</evidence>
<keyword evidence="8" id="KW-0132">Cell division</keyword>
<organism evidence="18 19">
    <name type="scientific">Microthyrium microscopicum</name>
    <dbReference type="NCBI Taxonomy" id="703497"/>
    <lineage>
        <taxon>Eukaryota</taxon>
        <taxon>Fungi</taxon>
        <taxon>Dikarya</taxon>
        <taxon>Ascomycota</taxon>
        <taxon>Pezizomycotina</taxon>
        <taxon>Dothideomycetes</taxon>
        <taxon>Dothideomycetes incertae sedis</taxon>
        <taxon>Microthyriales</taxon>
        <taxon>Microthyriaceae</taxon>
        <taxon>Microthyrium</taxon>
    </lineage>
</organism>
<evidence type="ECO:0000256" key="1">
    <source>
        <dbReference type="ARBA" id="ARBA00004123"/>
    </source>
</evidence>
<keyword evidence="16" id="KW-0137">Centromere</keyword>
<feature type="compositionally biased region" description="Basic and acidic residues" evidence="17">
    <location>
        <begin position="313"/>
        <end position="323"/>
    </location>
</feature>
<evidence type="ECO:0000313" key="18">
    <source>
        <dbReference type="EMBL" id="KAF2666840.1"/>
    </source>
</evidence>
<dbReference type="OrthoDB" id="5573898at2759"/>
<evidence type="ECO:0000256" key="14">
    <source>
        <dbReference type="ARBA" id="ARBA00023242"/>
    </source>
</evidence>
<feature type="compositionally biased region" description="Acidic residues" evidence="17">
    <location>
        <begin position="98"/>
        <end position="107"/>
    </location>
</feature>
<dbReference type="Proteomes" id="UP000799302">
    <property type="component" value="Unassembled WGS sequence"/>
</dbReference>
<evidence type="ECO:0000256" key="7">
    <source>
        <dbReference type="ARBA" id="ARBA00022490"/>
    </source>
</evidence>
<keyword evidence="13" id="KW-0206">Cytoskeleton</keyword>
<dbReference type="GO" id="GO:0051301">
    <property type="term" value="P:cell division"/>
    <property type="evidence" value="ECO:0007669"/>
    <property type="project" value="UniProtKB-KW"/>
</dbReference>
<feature type="region of interest" description="Disordered" evidence="17">
    <location>
        <begin position="149"/>
        <end position="188"/>
    </location>
</feature>
<evidence type="ECO:0000256" key="8">
    <source>
        <dbReference type="ARBA" id="ARBA00022618"/>
    </source>
</evidence>
<evidence type="ECO:0000256" key="4">
    <source>
        <dbReference type="ARBA" id="ARBA00010731"/>
    </source>
</evidence>
<feature type="compositionally biased region" description="Polar residues" evidence="17">
    <location>
        <begin position="108"/>
        <end position="119"/>
    </location>
</feature>
<keyword evidence="10" id="KW-0498">Mitosis</keyword>
<dbReference type="EMBL" id="MU004238">
    <property type="protein sequence ID" value="KAF2666840.1"/>
    <property type="molecule type" value="Genomic_DNA"/>
</dbReference>
<evidence type="ECO:0000256" key="5">
    <source>
        <dbReference type="ARBA" id="ARBA00014520"/>
    </source>
</evidence>
<dbReference type="GO" id="GO:0072686">
    <property type="term" value="C:mitotic spindle"/>
    <property type="evidence" value="ECO:0007669"/>
    <property type="project" value="InterPro"/>
</dbReference>
<evidence type="ECO:0000256" key="10">
    <source>
        <dbReference type="ARBA" id="ARBA00022776"/>
    </source>
</evidence>
<comment type="similarity">
    <text evidence="4">Belongs to the DASH complex ASK1 family.</text>
</comment>
<dbReference type="Pfam" id="PF08655">
    <property type="entry name" value="DASH_Ask1"/>
    <property type="match status" value="1"/>
</dbReference>
<evidence type="ECO:0000256" key="16">
    <source>
        <dbReference type="ARBA" id="ARBA00023328"/>
    </source>
</evidence>
<keyword evidence="6" id="KW-0158">Chromosome</keyword>
<name>A0A6A6U4L4_9PEZI</name>
<dbReference type="PANTHER" id="PTHR28200:SF1">
    <property type="entry name" value="DASH COMPLEX SUBUNIT ASK1"/>
    <property type="match status" value="1"/>
</dbReference>
<evidence type="ECO:0000256" key="6">
    <source>
        <dbReference type="ARBA" id="ARBA00022454"/>
    </source>
</evidence>
<feature type="compositionally biased region" description="Polar residues" evidence="17">
    <location>
        <begin position="154"/>
        <end position="169"/>
    </location>
</feature>
<sequence>MARPSMAAPRNLTLTEELEKLEQSITLTLQEIDSNFAKAHRIVTTSILPIVERYAKNSEAVWEGSKFWKQFFEASGNVSFNNYAVPAIEDSVVNADTSEIDQSEETSEPQLYSTPSQVTDRVDDSEDLTITSPDITTKIIESDDDDIILSSPSLAHNQSTPRFPPSSTARGKKKDTGKGGQSGMANVVDYPSPYEAMRREIRGDKQGSQPKGAPVTPGKRPPALPDMTMTPVGSSPFAMPQSAFKNNNNKDTVLHQGMLGMTYRVAATPMTAKRRPFDPAMSSPLGEEPQLRPEIFTSDAKPGLTIMSPKKKETIEKHREERRRSLKQLTGRPLKSEMEDEEMPNRTQNTMRSRMGWDSDDDEIPEFSPPKTLRFELGEPKFIHTPAREASRRIVEDLYDAAGGYMDDDEMPEEYSPSIVMKGTNYQDDTF</sequence>
<proteinExistence type="inferred from homology"/>
<evidence type="ECO:0000256" key="17">
    <source>
        <dbReference type="SAM" id="MobiDB-lite"/>
    </source>
</evidence>
<accession>A0A6A6U4L4</accession>
<feature type="region of interest" description="Disordered" evidence="17">
    <location>
        <begin position="313"/>
        <end position="373"/>
    </location>
</feature>
<evidence type="ECO:0000256" key="3">
    <source>
        <dbReference type="ARBA" id="ARBA00004629"/>
    </source>
</evidence>
<evidence type="ECO:0000256" key="9">
    <source>
        <dbReference type="ARBA" id="ARBA00022701"/>
    </source>
</evidence>
<evidence type="ECO:0000256" key="11">
    <source>
        <dbReference type="ARBA" id="ARBA00022829"/>
    </source>
</evidence>
<dbReference type="GO" id="GO:0005874">
    <property type="term" value="C:microtubule"/>
    <property type="evidence" value="ECO:0007669"/>
    <property type="project" value="UniProtKB-KW"/>
</dbReference>
<gene>
    <name evidence="18" type="ORF">BT63DRAFT_415935</name>
</gene>
<feature type="region of interest" description="Disordered" evidence="17">
    <location>
        <begin position="202"/>
        <end position="226"/>
    </location>
</feature>
<evidence type="ECO:0000256" key="15">
    <source>
        <dbReference type="ARBA" id="ARBA00023306"/>
    </source>
</evidence>
<evidence type="ECO:0000256" key="2">
    <source>
        <dbReference type="ARBA" id="ARBA00004186"/>
    </source>
</evidence>